<organism evidence="4 5">
    <name type="scientific">Ktedonospora formicarum</name>
    <dbReference type="NCBI Taxonomy" id="2778364"/>
    <lineage>
        <taxon>Bacteria</taxon>
        <taxon>Bacillati</taxon>
        <taxon>Chloroflexota</taxon>
        <taxon>Ktedonobacteria</taxon>
        <taxon>Ktedonobacterales</taxon>
        <taxon>Ktedonobacteraceae</taxon>
        <taxon>Ktedonospora</taxon>
    </lineage>
</organism>
<feature type="DNA-binding region" description="H-T-H motif" evidence="2">
    <location>
        <begin position="36"/>
        <end position="55"/>
    </location>
</feature>
<keyword evidence="5" id="KW-1185">Reference proteome</keyword>
<gene>
    <name evidence="4" type="ORF">KSX_58030</name>
</gene>
<evidence type="ECO:0000313" key="5">
    <source>
        <dbReference type="Proteomes" id="UP000612362"/>
    </source>
</evidence>
<name>A0A8J3I6A0_9CHLR</name>
<dbReference type="PANTHER" id="PTHR43479">
    <property type="entry name" value="ACREF/ENVCD OPERON REPRESSOR-RELATED"/>
    <property type="match status" value="1"/>
</dbReference>
<dbReference type="RefSeq" id="WP_220196891.1">
    <property type="nucleotide sequence ID" value="NZ_BNJF01000003.1"/>
</dbReference>
<dbReference type="EMBL" id="BNJF01000003">
    <property type="protein sequence ID" value="GHO47640.1"/>
    <property type="molecule type" value="Genomic_DNA"/>
</dbReference>
<dbReference type="InterPro" id="IPR050624">
    <property type="entry name" value="HTH-type_Tx_Regulator"/>
</dbReference>
<evidence type="ECO:0000313" key="4">
    <source>
        <dbReference type="EMBL" id="GHO47640.1"/>
    </source>
</evidence>
<comment type="caution">
    <text evidence="4">The sequence shown here is derived from an EMBL/GenBank/DDBJ whole genome shotgun (WGS) entry which is preliminary data.</text>
</comment>
<dbReference type="InterPro" id="IPR001647">
    <property type="entry name" value="HTH_TetR"/>
</dbReference>
<dbReference type="Pfam" id="PF00440">
    <property type="entry name" value="TetR_N"/>
    <property type="match status" value="1"/>
</dbReference>
<sequence>MAISSRSEDRRVQRTRQLLQQASLDVMQEKGFKATSIQEIAERANVSRGTFYAHFVDKYALLESLLHEEVFQNLISPLPPVSQWDKKTLQRFIRLLLEHFRDVQRQCHPLGAIDPLIERFFQEAVAGLLLMWLKQKRREEVRGTVPMETIAQTMSWAIVGAALQWSLEPATIPSEQMAENVLLTLMEGVERLAPDALPK</sequence>
<proteinExistence type="predicted"/>
<dbReference type="Gene3D" id="1.10.357.10">
    <property type="entry name" value="Tetracycline Repressor, domain 2"/>
    <property type="match status" value="1"/>
</dbReference>
<evidence type="ECO:0000259" key="3">
    <source>
        <dbReference type="PROSITE" id="PS50977"/>
    </source>
</evidence>
<dbReference type="GO" id="GO:0003677">
    <property type="term" value="F:DNA binding"/>
    <property type="evidence" value="ECO:0007669"/>
    <property type="project" value="UniProtKB-UniRule"/>
</dbReference>
<feature type="domain" description="HTH tetR-type" evidence="3">
    <location>
        <begin position="13"/>
        <end position="73"/>
    </location>
</feature>
<dbReference type="PROSITE" id="PS50977">
    <property type="entry name" value="HTH_TETR_2"/>
    <property type="match status" value="1"/>
</dbReference>
<accession>A0A8J3I6A0</accession>
<dbReference type="InterPro" id="IPR023772">
    <property type="entry name" value="DNA-bd_HTH_TetR-type_CS"/>
</dbReference>
<dbReference type="InterPro" id="IPR009057">
    <property type="entry name" value="Homeodomain-like_sf"/>
</dbReference>
<dbReference type="PROSITE" id="PS01081">
    <property type="entry name" value="HTH_TETR_1"/>
    <property type="match status" value="1"/>
</dbReference>
<dbReference type="PANTHER" id="PTHR43479:SF11">
    <property type="entry name" value="ACREF_ENVCD OPERON REPRESSOR-RELATED"/>
    <property type="match status" value="1"/>
</dbReference>
<keyword evidence="1 2" id="KW-0238">DNA-binding</keyword>
<dbReference type="AlphaFoldDB" id="A0A8J3I6A0"/>
<evidence type="ECO:0000256" key="1">
    <source>
        <dbReference type="ARBA" id="ARBA00023125"/>
    </source>
</evidence>
<dbReference type="SUPFAM" id="SSF46689">
    <property type="entry name" value="Homeodomain-like"/>
    <property type="match status" value="1"/>
</dbReference>
<dbReference type="PRINTS" id="PR00455">
    <property type="entry name" value="HTHTETR"/>
</dbReference>
<dbReference type="Proteomes" id="UP000612362">
    <property type="component" value="Unassembled WGS sequence"/>
</dbReference>
<evidence type="ECO:0000256" key="2">
    <source>
        <dbReference type="PROSITE-ProRule" id="PRU00335"/>
    </source>
</evidence>
<protein>
    <recommendedName>
        <fullName evidence="3">HTH tetR-type domain-containing protein</fullName>
    </recommendedName>
</protein>
<reference evidence="4" key="1">
    <citation type="submission" date="2020-10" db="EMBL/GenBank/DDBJ databases">
        <title>Taxonomic study of unclassified bacteria belonging to the class Ktedonobacteria.</title>
        <authorList>
            <person name="Yabe S."/>
            <person name="Wang C.M."/>
            <person name="Zheng Y."/>
            <person name="Sakai Y."/>
            <person name="Cavaletti L."/>
            <person name="Monciardini P."/>
            <person name="Donadio S."/>
        </authorList>
    </citation>
    <scope>NUCLEOTIDE SEQUENCE</scope>
    <source>
        <strain evidence="4">SOSP1-1</strain>
    </source>
</reference>